<reference evidence="2 3" key="1">
    <citation type="submission" date="2024-08" db="EMBL/GenBank/DDBJ databases">
        <authorList>
            <person name="Cucini C."/>
            <person name="Frati F."/>
        </authorList>
    </citation>
    <scope>NUCLEOTIDE SEQUENCE [LARGE SCALE GENOMIC DNA]</scope>
</reference>
<organism evidence="2 3">
    <name type="scientific">Orchesella dallaii</name>
    <dbReference type="NCBI Taxonomy" id="48710"/>
    <lineage>
        <taxon>Eukaryota</taxon>
        <taxon>Metazoa</taxon>
        <taxon>Ecdysozoa</taxon>
        <taxon>Arthropoda</taxon>
        <taxon>Hexapoda</taxon>
        <taxon>Collembola</taxon>
        <taxon>Entomobryomorpha</taxon>
        <taxon>Entomobryoidea</taxon>
        <taxon>Orchesellidae</taxon>
        <taxon>Orchesellinae</taxon>
        <taxon>Orchesella</taxon>
    </lineage>
</organism>
<evidence type="ECO:0000313" key="2">
    <source>
        <dbReference type="EMBL" id="CAL8075439.1"/>
    </source>
</evidence>
<comment type="caution">
    <text evidence="2">The sequence shown here is derived from an EMBL/GenBank/DDBJ whole genome shotgun (WGS) entry which is preliminary data.</text>
</comment>
<evidence type="ECO:0000313" key="3">
    <source>
        <dbReference type="Proteomes" id="UP001642540"/>
    </source>
</evidence>
<dbReference type="EMBL" id="CAXLJM020000008">
    <property type="protein sequence ID" value="CAL8075439.1"/>
    <property type="molecule type" value="Genomic_DNA"/>
</dbReference>
<keyword evidence="3" id="KW-1185">Reference proteome</keyword>
<proteinExistence type="predicted"/>
<accession>A0ABP1PS74</accession>
<gene>
    <name evidence="2" type="ORF">ODALV1_LOCUS3174</name>
</gene>
<feature type="compositionally biased region" description="Polar residues" evidence="1">
    <location>
        <begin position="133"/>
        <end position="148"/>
    </location>
</feature>
<sequence length="279" mass="31605">MSTDNVGNDMLVILIQTLENNYRVVYIYKIVAVGVDSTAATDTLQQFWGLSKTKTNSGFLYRTHCMAHRLQLDGHKLAEPMSKHLSPVNALKLTSIGVFRLLNAHLRAVEHDLAHRWGQCFPPCHHDLRKPTQRSTRPSEGTYSCPVSSPQLINNPTVRAFEKRAVDKLPKPDPCQRKDIRPVHVATPRREGPKPAASVPSGTFLEPPASSFAQLMPKTFPPFPPTRLLKFYVIFVSIMTTQEAYPVVNEQMRHQQQLNHQNDLLLLWNSGFMNKNYAN</sequence>
<dbReference type="Proteomes" id="UP001642540">
    <property type="component" value="Unassembled WGS sequence"/>
</dbReference>
<name>A0ABP1PS74_9HEXA</name>
<evidence type="ECO:0000256" key="1">
    <source>
        <dbReference type="SAM" id="MobiDB-lite"/>
    </source>
</evidence>
<feature type="region of interest" description="Disordered" evidence="1">
    <location>
        <begin position="129"/>
        <end position="148"/>
    </location>
</feature>
<protein>
    <submittedName>
        <fullName evidence="2">Uncharacterized protein</fullName>
    </submittedName>
</protein>